<gene>
    <name evidence="1" type="ordered locus">HBHAL_3290</name>
</gene>
<evidence type="ECO:0000313" key="2">
    <source>
        <dbReference type="Proteomes" id="UP000007397"/>
    </source>
</evidence>
<dbReference type="EMBL" id="HE717023">
    <property type="protein sequence ID" value="CCG45636.1"/>
    <property type="molecule type" value="Genomic_DNA"/>
</dbReference>
<keyword evidence="2" id="KW-1185">Reference proteome</keyword>
<reference evidence="1 2" key="1">
    <citation type="journal article" date="2013" name="Environ. Microbiol.">
        <title>Chloride and organic osmolytes: a hybrid strategy to cope with elevated salinities by the moderately halophilic, chloride-dependent bacterium Halobacillus halophilus.</title>
        <authorList>
            <person name="Saum S.H."/>
            <person name="Pfeiffer F."/>
            <person name="Palm P."/>
            <person name="Rampp M."/>
            <person name="Schuster S.C."/>
            <person name="Muller V."/>
            <person name="Oesterhelt D."/>
        </authorList>
    </citation>
    <scope>NUCLEOTIDE SEQUENCE [LARGE SCALE GENOMIC DNA]</scope>
    <source>
        <strain evidence="2">ATCC 35676 / DSM 2266 / JCM 20832 / KCTC 3685 / LMG 17431 / NBRC 102448 / NCIMB 2269</strain>
    </source>
</reference>
<dbReference type="HOGENOM" id="CLU_3403863_0_0_9"/>
<accession>I0JNB6</accession>
<dbReference type="KEGG" id="hhd:HBHAL_3290"/>
<sequence>MSWIGNYLVKPEHSCSGYFSLKNGNVMNLT</sequence>
<proteinExistence type="predicted"/>
<organism evidence="1 2">
    <name type="scientific">Halobacillus halophilus (strain ATCC 35676 / DSM 2266 / JCM 20832 / KCTC 3685 / LMG 17431 / NBRC 102448 / NCIMB 2269)</name>
    <name type="common">Sporosarcina halophila</name>
    <dbReference type="NCBI Taxonomy" id="866895"/>
    <lineage>
        <taxon>Bacteria</taxon>
        <taxon>Bacillati</taxon>
        <taxon>Bacillota</taxon>
        <taxon>Bacilli</taxon>
        <taxon>Bacillales</taxon>
        <taxon>Bacillaceae</taxon>
        <taxon>Halobacillus</taxon>
    </lineage>
</organism>
<dbReference type="AlphaFoldDB" id="I0JNB6"/>
<name>I0JNB6_HALH3</name>
<protein>
    <submittedName>
        <fullName evidence="1">Uncharacterized protein</fullName>
    </submittedName>
</protein>
<evidence type="ECO:0000313" key="1">
    <source>
        <dbReference type="EMBL" id="CCG45636.1"/>
    </source>
</evidence>
<dbReference type="Proteomes" id="UP000007397">
    <property type="component" value="Chromosome"/>
</dbReference>
<dbReference type="STRING" id="866895.HBHAL_3290"/>